<keyword evidence="1" id="KW-1133">Transmembrane helix</keyword>
<comment type="caution">
    <text evidence="3">The sequence shown here is derived from an EMBL/GenBank/DDBJ whole genome shotgun (WGS) entry which is preliminary data.</text>
</comment>
<evidence type="ECO:0000256" key="2">
    <source>
        <dbReference type="SAM" id="SignalP"/>
    </source>
</evidence>
<dbReference type="Proteomes" id="UP000604046">
    <property type="component" value="Unassembled WGS sequence"/>
</dbReference>
<keyword evidence="4" id="KW-1185">Reference proteome</keyword>
<dbReference type="SUPFAM" id="SSF56300">
    <property type="entry name" value="Metallo-dependent phosphatases"/>
    <property type="match status" value="1"/>
</dbReference>
<evidence type="ECO:0000313" key="3">
    <source>
        <dbReference type="EMBL" id="CAE7593544.1"/>
    </source>
</evidence>
<organism evidence="3 4">
    <name type="scientific">Symbiodinium natans</name>
    <dbReference type="NCBI Taxonomy" id="878477"/>
    <lineage>
        <taxon>Eukaryota</taxon>
        <taxon>Sar</taxon>
        <taxon>Alveolata</taxon>
        <taxon>Dinophyceae</taxon>
        <taxon>Suessiales</taxon>
        <taxon>Symbiodiniaceae</taxon>
        <taxon>Symbiodinium</taxon>
    </lineage>
</organism>
<keyword evidence="1" id="KW-0472">Membrane</keyword>
<evidence type="ECO:0000256" key="1">
    <source>
        <dbReference type="SAM" id="Phobius"/>
    </source>
</evidence>
<gene>
    <name evidence="3" type="primary">desi1</name>
    <name evidence="3" type="ORF">SNAT2548_LOCUS33787</name>
</gene>
<protein>
    <submittedName>
        <fullName evidence="3">Desi1 protein</fullName>
    </submittedName>
</protein>
<dbReference type="OrthoDB" id="437690at2759"/>
<feature type="transmembrane region" description="Helical" evidence="1">
    <location>
        <begin position="414"/>
        <end position="439"/>
    </location>
</feature>
<proteinExistence type="predicted"/>
<feature type="signal peptide" evidence="2">
    <location>
        <begin position="1"/>
        <end position="19"/>
    </location>
</feature>
<reference evidence="3" key="1">
    <citation type="submission" date="2021-02" db="EMBL/GenBank/DDBJ databases">
        <authorList>
            <person name="Dougan E. K."/>
            <person name="Rhodes N."/>
            <person name="Thang M."/>
            <person name="Chan C."/>
        </authorList>
    </citation>
    <scope>NUCLEOTIDE SEQUENCE</scope>
</reference>
<feature type="chain" id="PRO_5032822211" evidence="2">
    <location>
        <begin position="20"/>
        <end position="522"/>
    </location>
</feature>
<accession>A0A812UY95</accession>
<dbReference type="Gene3D" id="3.60.21.10">
    <property type="match status" value="1"/>
</dbReference>
<dbReference type="AlphaFoldDB" id="A0A812UY95"/>
<keyword evidence="1" id="KW-0812">Transmembrane</keyword>
<feature type="transmembrane region" description="Helical" evidence="1">
    <location>
        <begin position="451"/>
        <end position="476"/>
    </location>
</feature>
<sequence>MDFFQRLCLLSLSLQPVFGGLLGSSWQLSPVPQTATLSNTTPAELEIRVAKGLGSKGYEKVRLSIVASSPETALDFPFSYREQFKYRWTEHHLLSTLLSLQPGANTVTLAGQSIQIDLPPEDSGIRGFFVADPCFSSTYVMCSYSSTFQTLDRSTKLLNTVFEDKSMSLFGMLGDNFYDQSGEISKEFFSHVSHNVKRRFWMVVNGNHDNWVCGFPACGSRNDNFGIGQMQYYPMDVVASQDSSRLFNFDLDPDSQPHWNSFLNNGSNFLFYHKLGNVGFLGYTGAATYEETVPHLHAACKYFAVSKPEVIFLLGHWNTGGLGCGNSMSVPAVHEALLKIPECSGLQSRLKYMDGHEHCNYIQAKNGKDNYGFMIGGHGMADIGCRPQYGFAYLDTTQGRAKLYYFEVGGGSRWGIVASMALGLVVGLCLGMLSGLLFTRHCQCAMQRKKCMYASLGIVGLALGVVGGFFLGVFILNPLFPTEDHFDKIMDCLQKSGGLHGCTHLATEWLNQPIKNASSHFV</sequence>
<name>A0A812UY95_9DINO</name>
<dbReference type="InterPro" id="IPR029052">
    <property type="entry name" value="Metallo-depent_PP-like"/>
</dbReference>
<dbReference type="EMBL" id="CAJNDS010002778">
    <property type="protein sequence ID" value="CAE7593544.1"/>
    <property type="molecule type" value="Genomic_DNA"/>
</dbReference>
<keyword evidence="2" id="KW-0732">Signal</keyword>
<evidence type="ECO:0000313" key="4">
    <source>
        <dbReference type="Proteomes" id="UP000604046"/>
    </source>
</evidence>